<name>A0A6J4M2N1_9BACT</name>
<feature type="non-terminal residue" evidence="2">
    <location>
        <position position="1"/>
    </location>
</feature>
<gene>
    <name evidence="2" type="ORF">AVDCRST_MAG40-2691</name>
</gene>
<feature type="non-terminal residue" evidence="2">
    <location>
        <position position="176"/>
    </location>
</feature>
<feature type="region of interest" description="Disordered" evidence="1">
    <location>
        <begin position="1"/>
        <end position="176"/>
    </location>
</feature>
<evidence type="ECO:0000256" key="1">
    <source>
        <dbReference type="SAM" id="MobiDB-lite"/>
    </source>
</evidence>
<dbReference type="EMBL" id="CADCTX010000756">
    <property type="protein sequence ID" value="CAA9347171.1"/>
    <property type="molecule type" value="Genomic_DNA"/>
</dbReference>
<dbReference type="AlphaFoldDB" id="A0A6J4M2N1"/>
<feature type="compositionally biased region" description="Basic and acidic residues" evidence="1">
    <location>
        <begin position="68"/>
        <end position="92"/>
    </location>
</feature>
<proteinExistence type="predicted"/>
<accession>A0A6J4M2N1</accession>
<protein>
    <submittedName>
        <fullName evidence="2">Uncharacterized protein</fullName>
    </submittedName>
</protein>
<feature type="compositionally biased region" description="Low complexity" evidence="1">
    <location>
        <begin position="166"/>
        <end position="176"/>
    </location>
</feature>
<evidence type="ECO:0000313" key="2">
    <source>
        <dbReference type="EMBL" id="CAA9347171.1"/>
    </source>
</evidence>
<feature type="compositionally biased region" description="Basic residues" evidence="1">
    <location>
        <begin position="93"/>
        <end position="111"/>
    </location>
</feature>
<feature type="compositionally biased region" description="Low complexity" evidence="1">
    <location>
        <begin position="150"/>
        <end position="159"/>
    </location>
</feature>
<organism evidence="2">
    <name type="scientific">uncultured Gemmatimonadaceae bacterium</name>
    <dbReference type="NCBI Taxonomy" id="246130"/>
    <lineage>
        <taxon>Bacteria</taxon>
        <taxon>Pseudomonadati</taxon>
        <taxon>Gemmatimonadota</taxon>
        <taxon>Gemmatimonadia</taxon>
        <taxon>Gemmatimonadales</taxon>
        <taxon>Gemmatimonadaceae</taxon>
        <taxon>environmental samples</taxon>
    </lineage>
</organism>
<reference evidence="2" key="1">
    <citation type="submission" date="2020-02" db="EMBL/GenBank/DDBJ databases">
        <authorList>
            <person name="Meier V. D."/>
        </authorList>
    </citation>
    <scope>NUCLEOTIDE SEQUENCE</scope>
    <source>
        <strain evidence="2">AVDCRST_MAG40</strain>
    </source>
</reference>
<feature type="compositionally biased region" description="Basic and acidic residues" evidence="1">
    <location>
        <begin position="112"/>
        <end position="123"/>
    </location>
</feature>
<sequence length="176" mass="19240">DHPRPRRPHADPRVGAVHPQRRYGARLLAARRPVDGARGRQRHRRPLLADGAVAAEGLGPRPAQAHLVRRDLLHARRRDHPAGGRRDQDRAQGRLRRGAAQHPPRLPRRQRDRALPQRLHAREPGSAGPGTGHARGRTRAAAQRRDPAAGDEPGPAAALRDGRRAGPGPAAPRRAL</sequence>